<name>A0A6H3NIZ9_9LEPT</name>
<dbReference type="RefSeq" id="WP_135743398.1">
    <property type="nucleotide sequence ID" value="NZ_JAMQPW010000001.1"/>
</dbReference>
<keyword evidence="2" id="KW-1185">Reference proteome</keyword>
<evidence type="ECO:0000313" key="2">
    <source>
        <dbReference type="Proteomes" id="UP000297649"/>
    </source>
</evidence>
<sequence length="257" mass="29118">MQKFFNPIDLLQMVKYFLILSTMFFLFSCHSYWMCDDKACSSGIAKLKSKECDVYEGEVKNSKPNGFGKQIHAGDACVKEESRGVPPGTIFEGIWGENKNGDTRLMGKATIFYPNGYKVTGTFLNDEIQDGPGSIKLPNHTVINGNWIKGNLCVGACDTGSGTSYFTDGFTFRMHQGNFKNTQYDGKGITQIEKTYYLETVFSYQLKKEGTFSNNVLIDGKVTCNKNFEKYCKYEFREDSLIANYVKPNRKVQFILE</sequence>
<gene>
    <name evidence="1" type="ORF">EHR08_19335</name>
</gene>
<evidence type="ECO:0008006" key="3">
    <source>
        <dbReference type="Google" id="ProtNLM"/>
    </source>
</evidence>
<proteinExistence type="predicted"/>
<evidence type="ECO:0000313" key="1">
    <source>
        <dbReference type="EMBL" id="TGN10802.1"/>
    </source>
</evidence>
<dbReference type="PANTHER" id="PTHR43215:SF14">
    <property type="entry name" value="RADIAL SPOKE HEAD 1 HOMOLOG"/>
    <property type="match status" value="1"/>
</dbReference>
<dbReference type="AlphaFoldDB" id="A0A6H3NIZ9"/>
<dbReference type="EMBL" id="RQHU01000025">
    <property type="protein sequence ID" value="TGN10802.1"/>
    <property type="molecule type" value="Genomic_DNA"/>
</dbReference>
<dbReference type="SUPFAM" id="SSF82185">
    <property type="entry name" value="Histone H3 K4-specific methyltransferase SET7/9 N-terminal domain"/>
    <property type="match status" value="1"/>
</dbReference>
<comment type="caution">
    <text evidence="1">The sequence shown here is derived from an EMBL/GenBank/DDBJ whole genome shotgun (WGS) entry which is preliminary data.</text>
</comment>
<organism evidence="1 2">
    <name type="scientific">Leptospira bandrabouensis</name>
    <dbReference type="NCBI Taxonomy" id="2484903"/>
    <lineage>
        <taxon>Bacteria</taxon>
        <taxon>Pseudomonadati</taxon>
        <taxon>Spirochaetota</taxon>
        <taxon>Spirochaetia</taxon>
        <taxon>Leptospirales</taxon>
        <taxon>Leptospiraceae</taxon>
        <taxon>Leptospira</taxon>
    </lineage>
</organism>
<reference evidence="1" key="1">
    <citation type="journal article" date="2019" name="PLoS Negl. Trop. Dis.">
        <title>Revisiting the worldwide diversity of Leptospira species in the environment.</title>
        <authorList>
            <person name="Vincent A.T."/>
            <person name="Schiettekatte O."/>
            <person name="Bourhy P."/>
            <person name="Veyrier F.J."/>
            <person name="Picardeau M."/>
        </authorList>
    </citation>
    <scope>NUCLEOTIDE SEQUENCE [LARGE SCALE GENOMIC DNA]</scope>
    <source>
        <strain evidence="1">201601109</strain>
    </source>
</reference>
<dbReference type="Proteomes" id="UP000297649">
    <property type="component" value="Unassembled WGS sequence"/>
</dbReference>
<dbReference type="Gene3D" id="2.20.110.10">
    <property type="entry name" value="Histone H3 K4-specific methyltransferase SET7/9 N-terminal domain"/>
    <property type="match status" value="1"/>
</dbReference>
<dbReference type="PROSITE" id="PS51257">
    <property type="entry name" value="PROKAR_LIPOPROTEIN"/>
    <property type="match status" value="1"/>
</dbReference>
<protein>
    <recommendedName>
        <fullName evidence="3">MORN repeat protein</fullName>
    </recommendedName>
</protein>
<dbReference type="PANTHER" id="PTHR43215">
    <property type="entry name" value="RADIAL SPOKE HEAD 1 HOMOLOG"/>
    <property type="match status" value="1"/>
</dbReference>
<dbReference type="OrthoDB" id="7159040at2"/>
<accession>A0A6H3NIZ9</accession>